<feature type="domain" description="Chitin-binding type-2" evidence="7">
    <location>
        <begin position="393"/>
        <end position="456"/>
    </location>
</feature>
<dbReference type="AlphaFoldDB" id="A0A3S1BPX6"/>
<feature type="domain" description="Chitin-binding type-2" evidence="7">
    <location>
        <begin position="186"/>
        <end position="242"/>
    </location>
</feature>
<accession>A0A3S1BPX6</accession>
<dbReference type="OrthoDB" id="6144859at2759"/>
<evidence type="ECO:0000256" key="6">
    <source>
        <dbReference type="SAM" id="SignalP"/>
    </source>
</evidence>
<keyword evidence="9" id="KW-1185">Reference proteome</keyword>
<keyword evidence="4" id="KW-1015">Disulfide bond</keyword>
<keyword evidence="3" id="KW-0677">Repeat</keyword>
<dbReference type="SMART" id="SM00494">
    <property type="entry name" value="ChtBD2"/>
    <property type="match status" value="6"/>
</dbReference>
<dbReference type="SUPFAM" id="SSF57625">
    <property type="entry name" value="Invertebrate chitin-binding proteins"/>
    <property type="match status" value="6"/>
</dbReference>
<feature type="domain" description="Chitin-binding type-2" evidence="7">
    <location>
        <begin position="113"/>
        <end position="169"/>
    </location>
</feature>
<dbReference type="Pfam" id="PF01607">
    <property type="entry name" value="CBM_14"/>
    <property type="match status" value="6"/>
</dbReference>
<dbReference type="PANTHER" id="PTHR23301:SF0">
    <property type="entry name" value="CHITIN-BINDING TYPE-2 DOMAIN-CONTAINING PROTEIN-RELATED"/>
    <property type="match status" value="1"/>
</dbReference>
<evidence type="ECO:0000256" key="1">
    <source>
        <dbReference type="ARBA" id="ARBA00022669"/>
    </source>
</evidence>
<keyword evidence="1" id="KW-0147">Chitin-binding</keyword>
<protein>
    <recommendedName>
        <fullName evidence="7">Chitin-binding type-2 domain-containing protein</fullName>
    </recommendedName>
</protein>
<dbReference type="EMBL" id="RQTK01000156">
    <property type="protein sequence ID" value="RUS85916.1"/>
    <property type="molecule type" value="Genomic_DNA"/>
</dbReference>
<evidence type="ECO:0000256" key="3">
    <source>
        <dbReference type="ARBA" id="ARBA00022737"/>
    </source>
</evidence>
<feature type="domain" description="Chitin-binding type-2" evidence="7">
    <location>
        <begin position="249"/>
        <end position="306"/>
    </location>
</feature>
<dbReference type="GO" id="GO:0008061">
    <property type="term" value="F:chitin binding"/>
    <property type="evidence" value="ECO:0007669"/>
    <property type="project" value="UniProtKB-KW"/>
</dbReference>
<dbReference type="GO" id="GO:0005576">
    <property type="term" value="C:extracellular region"/>
    <property type="evidence" value="ECO:0007669"/>
    <property type="project" value="InterPro"/>
</dbReference>
<name>A0A3S1BPX6_ELYCH</name>
<evidence type="ECO:0000313" key="8">
    <source>
        <dbReference type="EMBL" id="RUS85916.1"/>
    </source>
</evidence>
<organism evidence="8 9">
    <name type="scientific">Elysia chlorotica</name>
    <name type="common">Eastern emerald elysia</name>
    <name type="synonym">Sea slug</name>
    <dbReference type="NCBI Taxonomy" id="188477"/>
    <lineage>
        <taxon>Eukaryota</taxon>
        <taxon>Metazoa</taxon>
        <taxon>Spiralia</taxon>
        <taxon>Lophotrochozoa</taxon>
        <taxon>Mollusca</taxon>
        <taxon>Gastropoda</taxon>
        <taxon>Heterobranchia</taxon>
        <taxon>Euthyneura</taxon>
        <taxon>Panpulmonata</taxon>
        <taxon>Sacoglossa</taxon>
        <taxon>Placobranchoidea</taxon>
        <taxon>Plakobranchidae</taxon>
        <taxon>Elysia</taxon>
    </lineage>
</organism>
<evidence type="ECO:0000256" key="5">
    <source>
        <dbReference type="ARBA" id="ARBA00023180"/>
    </source>
</evidence>
<keyword evidence="2 6" id="KW-0732">Signal</keyword>
<dbReference type="InterPro" id="IPR002557">
    <property type="entry name" value="Chitin-bd_dom"/>
</dbReference>
<feature type="signal peptide" evidence="6">
    <location>
        <begin position="1"/>
        <end position="26"/>
    </location>
</feature>
<dbReference type="Gene3D" id="2.170.140.10">
    <property type="entry name" value="Chitin binding domain"/>
    <property type="match status" value="6"/>
</dbReference>
<evidence type="ECO:0000256" key="2">
    <source>
        <dbReference type="ARBA" id="ARBA00022729"/>
    </source>
</evidence>
<reference evidence="8 9" key="1">
    <citation type="submission" date="2019-01" db="EMBL/GenBank/DDBJ databases">
        <title>A draft genome assembly of the solar-powered sea slug Elysia chlorotica.</title>
        <authorList>
            <person name="Cai H."/>
            <person name="Li Q."/>
            <person name="Fang X."/>
            <person name="Li J."/>
            <person name="Curtis N.E."/>
            <person name="Altenburger A."/>
            <person name="Shibata T."/>
            <person name="Feng M."/>
            <person name="Maeda T."/>
            <person name="Schwartz J.A."/>
            <person name="Shigenobu S."/>
            <person name="Lundholm N."/>
            <person name="Nishiyama T."/>
            <person name="Yang H."/>
            <person name="Hasebe M."/>
            <person name="Li S."/>
            <person name="Pierce S.K."/>
            <person name="Wang J."/>
        </authorList>
    </citation>
    <scope>NUCLEOTIDE SEQUENCE [LARGE SCALE GENOMIC DNA]</scope>
    <source>
        <strain evidence="8">EC2010</strain>
        <tissue evidence="8">Whole organism of an adult</tissue>
    </source>
</reference>
<proteinExistence type="predicted"/>
<feature type="domain" description="Chitin-binding type-2" evidence="7">
    <location>
        <begin position="320"/>
        <end position="380"/>
    </location>
</feature>
<keyword evidence="5" id="KW-0325">Glycoprotein</keyword>
<dbReference type="PROSITE" id="PS50940">
    <property type="entry name" value="CHIT_BIND_II"/>
    <property type="match status" value="6"/>
</dbReference>
<dbReference type="STRING" id="188477.A0A3S1BPX6"/>
<dbReference type="Proteomes" id="UP000271974">
    <property type="component" value="Unassembled WGS sequence"/>
</dbReference>
<comment type="caution">
    <text evidence="8">The sequence shown here is derived from an EMBL/GenBank/DDBJ whole genome shotgun (WGS) entry which is preliminary data.</text>
</comment>
<sequence>MAAPFINFALIGGLVLLLTVTGLVDSKSLRIRKLVKRQTNPSIQCFGFSMNVQDASDCSAYFACSNNVVTRRACPTGQVFSPAAQSCGNYPTPAGCTPSWGATGAAAGLPSGTYQCPKPDGRFQDSADCSMFYECIQNSAQRQGCPAGQLFNPKTQLCSTSYEPQGCHMSSTSVTVPPTPPPSTGLYHCPISEGTFHDTTDCSKYYVCFHWEGTMASCPASQLFDPTTNICSSTASPVGCHLNVEGSTQFRCPQSNGNFQDASDCSRYWRCVNSLASNMPCAANQLFDTQTAQCSSTRTFVSGCTMPLGSSSPTTVTSGNFVCPSSSGEFGYSEDCSQFWRCDGFVPSLRSCPGTLLFNPERGYCDWPSSLGTNPTQCRLVALSAVAPATVESVSCSTSLQASHIAHPRICNAFYICGDGKVHTPCVFCADGTFFDQGTGQCIPERAVNMTTVCPGKVMVTQDLKTKVQAGGC</sequence>
<feature type="domain" description="Chitin-binding type-2" evidence="7">
    <location>
        <begin position="42"/>
        <end position="98"/>
    </location>
</feature>
<dbReference type="InterPro" id="IPR036508">
    <property type="entry name" value="Chitin-bd_dom_sf"/>
</dbReference>
<dbReference type="InterPro" id="IPR051940">
    <property type="entry name" value="Chitin_bind-dev_reg"/>
</dbReference>
<evidence type="ECO:0000256" key="4">
    <source>
        <dbReference type="ARBA" id="ARBA00023157"/>
    </source>
</evidence>
<evidence type="ECO:0000313" key="9">
    <source>
        <dbReference type="Proteomes" id="UP000271974"/>
    </source>
</evidence>
<evidence type="ECO:0000259" key="7">
    <source>
        <dbReference type="PROSITE" id="PS50940"/>
    </source>
</evidence>
<gene>
    <name evidence="8" type="ORF">EGW08_006319</name>
</gene>
<dbReference type="PANTHER" id="PTHR23301">
    <property type="entry name" value="CHITIN BINDING PERITROPHIN-A"/>
    <property type="match status" value="1"/>
</dbReference>
<feature type="chain" id="PRO_5018696003" description="Chitin-binding type-2 domain-containing protein" evidence="6">
    <location>
        <begin position="27"/>
        <end position="473"/>
    </location>
</feature>